<evidence type="ECO:0000313" key="13">
    <source>
        <dbReference type="EMBL" id="CAB4193640.1"/>
    </source>
</evidence>
<evidence type="ECO:0000313" key="9">
    <source>
        <dbReference type="EMBL" id="CAB4166926.1"/>
    </source>
</evidence>
<evidence type="ECO:0000259" key="8">
    <source>
        <dbReference type="Pfam" id="PF17482"/>
    </source>
</evidence>
<keyword evidence="2" id="KW-1162">Viral penetration into host cytoplasm</keyword>
<evidence type="ECO:0000256" key="5">
    <source>
        <dbReference type="ARBA" id="ARBA00023003"/>
    </source>
</evidence>
<evidence type="ECO:0000313" key="11">
    <source>
        <dbReference type="EMBL" id="CAB4179517.1"/>
    </source>
</evidence>
<dbReference type="EMBL" id="LR796979">
    <property type="protein sequence ID" value="CAB4179517.1"/>
    <property type="molecule type" value="Genomic_DNA"/>
</dbReference>
<keyword evidence="5" id="KW-0946">Virion</keyword>
<dbReference type="PANTHER" id="PTHR35861">
    <property type="match status" value="1"/>
</dbReference>
<protein>
    <submittedName>
        <fullName evidence="9">Tail sheath protein</fullName>
    </submittedName>
</protein>
<comment type="similarity">
    <text evidence="1">Belongs to the myoviridae tail sheath protein family.</text>
</comment>
<sequence length="507" mass="52774">MAYSRPGVYISERLLPAPIAGGVTTSAAGAVVAPFAQGPEAVTEVTSFSDFAKYFGGYSSAYPATFGVGAFFSNGGRDLYVKRVLAADAVTATVDVLTSGDDVVVTVTSKSAGDDSNLLRVVVTAGTVASTYTLALYKESGVVGVITDDILLERYENVLFDDEASSDFAETVVNSVSSYIVLSASGAGVPVYTTYPLTTGDNGTAPISTDYTAYKGDAVSVFEDFSVLDRPLVVILPAINTTLASNVPEVYDAAASWAAANNSFVVAETPAKITRAGEDTVADGISFAASLTDSASIAVYYPHLLVSDPVGRGAGALRKVGPSGAVAGLYLATDASKGVFKAPAGIATPVLGAVGVEKSFTSAELDSMNSSTSPINPIRQIPGAGLAVMGARTLLQDGTSNKYVNMRRSLNYISANLKTLTEFAVFENNDARLWSQIRSSLNIFLDQYRNQGGLRGQNASQAFFVLCDASNNTAQAIANGEVHIQVGVALQYPAEFIVIDLSQKTIA</sequence>
<evidence type="ECO:0000256" key="6">
    <source>
        <dbReference type="ARBA" id="ARBA00023009"/>
    </source>
</evidence>
<keyword evidence="4" id="KW-1242">Viral contractile tail ejection system</keyword>
<evidence type="ECO:0000256" key="4">
    <source>
        <dbReference type="ARBA" id="ARBA00022766"/>
    </source>
</evidence>
<keyword evidence="5" id="KW-1229">Viral tail sheath protein</keyword>
<dbReference type="InterPro" id="IPR020287">
    <property type="entry name" value="Tail_sheath_C"/>
</dbReference>
<keyword evidence="6" id="KW-1171">Viral genome ejection through host cell envelope</keyword>
<dbReference type="Gene3D" id="3.40.50.11780">
    <property type="match status" value="2"/>
</dbReference>
<dbReference type="EMBL" id="LR797196">
    <property type="protein sequence ID" value="CAB4193640.1"/>
    <property type="molecule type" value="Genomic_DNA"/>
</dbReference>
<dbReference type="GO" id="GO:0099000">
    <property type="term" value="P:symbiont genome ejection through host cell envelope, contractile tail mechanism"/>
    <property type="evidence" value="ECO:0007669"/>
    <property type="project" value="UniProtKB-KW"/>
</dbReference>
<keyword evidence="3" id="KW-1227">Viral tail protein</keyword>
<dbReference type="Pfam" id="PF17482">
    <property type="entry name" value="Phage_sheath_1C"/>
    <property type="match status" value="1"/>
</dbReference>
<evidence type="ECO:0000256" key="7">
    <source>
        <dbReference type="ARBA" id="ARBA00023296"/>
    </source>
</evidence>
<evidence type="ECO:0000256" key="3">
    <source>
        <dbReference type="ARBA" id="ARBA00022732"/>
    </source>
</evidence>
<keyword evidence="7" id="KW-1160">Virus entry into host cell</keyword>
<evidence type="ECO:0000256" key="2">
    <source>
        <dbReference type="ARBA" id="ARBA00022595"/>
    </source>
</evidence>
<dbReference type="EMBL" id="LR797132">
    <property type="protein sequence ID" value="CAB4189177.1"/>
    <property type="molecule type" value="Genomic_DNA"/>
</dbReference>
<name>A0A6J5PAG2_9CAUD</name>
<dbReference type="InterPro" id="IPR052042">
    <property type="entry name" value="Tail_sheath_structural"/>
</dbReference>
<dbReference type="EMBL" id="LR798433">
    <property type="protein sequence ID" value="CAB5231126.1"/>
    <property type="molecule type" value="Genomic_DNA"/>
</dbReference>
<reference evidence="9" key="1">
    <citation type="submission" date="2020-04" db="EMBL/GenBank/DDBJ databases">
        <authorList>
            <person name="Chiriac C."/>
            <person name="Salcher M."/>
            <person name="Ghai R."/>
            <person name="Kavagutti S V."/>
        </authorList>
    </citation>
    <scope>NUCLEOTIDE SEQUENCE</scope>
</reference>
<evidence type="ECO:0000313" key="10">
    <source>
        <dbReference type="EMBL" id="CAB4174086.1"/>
    </source>
</evidence>
<gene>
    <name evidence="11" type="ORF">UFOVP1034_133</name>
    <name evidence="12" type="ORF">UFOVP1177_133</name>
    <name evidence="13" type="ORF">UFOVP1243_120</name>
    <name evidence="14" type="ORF">UFOVP1581_25</name>
    <name evidence="9" type="ORF">UFOVP854_25</name>
    <name evidence="10" type="ORF">UFOVP964_25</name>
</gene>
<feature type="domain" description="Tail sheath protein C-terminal" evidence="8">
    <location>
        <begin position="399"/>
        <end position="500"/>
    </location>
</feature>
<dbReference type="PANTHER" id="PTHR35861:SF1">
    <property type="entry name" value="PHAGE TAIL SHEATH PROTEIN"/>
    <property type="match status" value="1"/>
</dbReference>
<proteinExistence type="inferred from homology"/>
<evidence type="ECO:0000313" key="12">
    <source>
        <dbReference type="EMBL" id="CAB4189177.1"/>
    </source>
</evidence>
<dbReference type="EMBL" id="LR796798">
    <property type="protein sequence ID" value="CAB4166926.1"/>
    <property type="molecule type" value="Genomic_DNA"/>
</dbReference>
<dbReference type="EMBL" id="LR796924">
    <property type="protein sequence ID" value="CAB4174086.1"/>
    <property type="molecule type" value="Genomic_DNA"/>
</dbReference>
<evidence type="ECO:0000313" key="14">
    <source>
        <dbReference type="EMBL" id="CAB5231126.1"/>
    </source>
</evidence>
<dbReference type="GO" id="GO:0098027">
    <property type="term" value="C:virus tail, sheath"/>
    <property type="evidence" value="ECO:0007669"/>
    <property type="project" value="UniProtKB-KW"/>
</dbReference>
<evidence type="ECO:0000256" key="1">
    <source>
        <dbReference type="ARBA" id="ARBA00008005"/>
    </source>
</evidence>
<accession>A0A6J5PAG2</accession>
<organism evidence="9">
    <name type="scientific">uncultured Caudovirales phage</name>
    <dbReference type="NCBI Taxonomy" id="2100421"/>
    <lineage>
        <taxon>Viruses</taxon>
        <taxon>Duplodnaviria</taxon>
        <taxon>Heunggongvirae</taxon>
        <taxon>Uroviricota</taxon>
        <taxon>Caudoviricetes</taxon>
        <taxon>Peduoviridae</taxon>
        <taxon>Maltschvirus</taxon>
        <taxon>Maltschvirus maltsch</taxon>
    </lineage>
</organism>